<feature type="transmembrane region" description="Helical" evidence="8">
    <location>
        <begin position="373"/>
        <end position="393"/>
    </location>
</feature>
<feature type="transmembrane region" description="Helical" evidence="8">
    <location>
        <begin position="174"/>
        <end position="196"/>
    </location>
</feature>
<gene>
    <name evidence="9" type="ORF">JI744_12015</name>
</gene>
<name>A0A8J7SUT3_9RHOB</name>
<comment type="caution">
    <text evidence="9">The sequence shown here is derived from an EMBL/GenBank/DDBJ whole genome shotgun (WGS) entry which is preliminary data.</text>
</comment>
<dbReference type="Pfam" id="PF09594">
    <property type="entry name" value="GT87"/>
    <property type="match status" value="1"/>
</dbReference>
<reference evidence="9" key="1">
    <citation type="submission" date="2021-01" db="EMBL/GenBank/DDBJ databases">
        <title>Genome seq and assembly of Tabrizicola sp. KVB23.</title>
        <authorList>
            <person name="Chhetri G."/>
        </authorList>
    </citation>
    <scope>NUCLEOTIDE SEQUENCE</scope>
    <source>
        <strain evidence="9">KVB23</strain>
    </source>
</reference>
<dbReference type="EMBL" id="JAESVP010000005">
    <property type="protein sequence ID" value="MBL4928832.1"/>
    <property type="molecule type" value="Genomic_DNA"/>
</dbReference>
<evidence type="ECO:0000256" key="2">
    <source>
        <dbReference type="ARBA" id="ARBA00022475"/>
    </source>
</evidence>
<keyword evidence="4 8" id="KW-0812">Transmembrane</keyword>
<dbReference type="GO" id="GO:0016758">
    <property type="term" value="F:hexosyltransferase activity"/>
    <property type="evidence" value="ECO:0007669"/>
    <property type="project" value="InterPro"/>
</dbReference>
<organism evidence="9 10">
    <name type="scientific">Fuscibacter oryzae</name>
    <dbReference type="NCBI Taxonomy" id="2803939"/>
    <lineage>
        <taxon>Bacteria</taxon>
        <taxon>Pseudomonadati</taxon>
        <taxon>Pseudomonadota</taxon>
        <taxon>Alphaproteobacteria</taxon>
        <taxon>Rhodobacterales</taxon>
        <taxon>Paracoccaceae</taxon>
        <taxon>Fuscibacter</taxon>
    </lineage>
</organism>
<feature type="transmembrane region" description="Helical" evidence="8">
    <location>
        <begin position="106"/>
        <end position="123"/>
    </location>
</feature>
<keyword evidence="5 8" id="KW-1133">Transmembrane helix</keyword>
<evidence type="ECO:0000256" key="8">
    <source>
        <dbReference type="SAM" id="Phobius"/>
    </source>
</evidence>
<evidence type="ECO:0000256" key="4">
    <source>
        <dbReference type="ARBA" id="ARBA00022692"/>
    </source>
</evidence>
<evidence type="ECO:0000313" key="10">
    <source>
        <dbReference type="Proteomes" id="UP000619033"/>
    </source>
</evidence>
<sequence length="405" mass="42456">MTDRPTSPALFASPLIGAGVVALCLVLIVVLAIQVPTLGAGQTVLDFDAFYIAGQMGREGQIVAAYDKVAMLGRQSALAGQEIWMPWTYPPQFDLVSMALTFLPRGLSYLLFTAGTFATYLLVLRRIAGPSLNDALFLGLPAFLITAAVGQNGFLTGTLMGLFALGWLGHRSRAGVALGLMVIKPHLALGSGILAVVSGRWRLVAVTFAVIGLTSALATAILGPAVWRAFLDGTATAADGLKLGYYPLYRMTSLYAMLATFGVNASLALAMQAGAALISVGSIIAASRMGWPAGRVLGVTLIASMGISPYNYDYDMPILILGLGLLLPELSDRLGLWGRRGLFAFTWLCCGWGQYAALTSGQHLASQKGIDTAISLGSLGHIALLVLVWRALLTRPAVASAPVAA</sequence>
<proteinExistence type="inferred from homology"/>
<dbReference type="GO" id="GO:0005886">
    <property type="term" value="C:plasma membrane"/>
    <property type="evidence" value="ECO:0007669"/>
    <property type="project" value="UniProtKB-SubCell"/>
</dbReference>
<evidence type="ECO:0000256" key="1">
    <source>
        <dbReference type="ARBA" id="ARBA00004651"/>
    </source>
</evidence>
<feature type="transmembrane region" description="Helical" evidence="8">
    <location>
        <begin position="12"/>
        <end position="35"/>
    </location>
</feature>
<dbReference type="RefSeq" id="WP_202661226.1">
    <property type="nucleotide sequence ID" value="NZ_JAESVP010000005.1"/>
</dbReference>
<accession>A0A8J7SUT3</accession>
<evidence type="ECO:0000256" key="5">
    <source>
        <dbReference type="ARBA" id="ARBA00022989"/>
    </source>
</evidence>
<feature type="transmembrane region" description="Helical" evidence="8">
    <location>
        <begin position="342"/>
        <end position="361"/>
    </location>
</feature>
<feature type="transmembrane region" description="Helical" evidence="8">
    <location>
        <begin position="254"/>
        <end position="278"/>
    </location>
</feature>
<dbReference type="AlphaFoldDB" id="A0A8J7SUT3"/>
<protein>
    <submittedName>
        <fullName evidence="9">DUF2029 domain-containing protein</fullName>
    </submittedName>
</protein>
<feature type="transmembrane region" description="Helical" evidence="8">
    <location>
        <begin position="135"/>
        <end position="168"/>
    </location>
</feature>
<feature type="transmembrane region" description="Helical" evidence="8">
    <location>
        <begin position="203"/>
        <end position="227"/>
    </location>
</feature>
<evidence type="ECO:0000313" key="9">
    <source>
        <dbReference type="EMBL" id="MBL4928832.1"/>
    </source>
</evidence>
<evidence type="ECO:0000256" key="7">
    <source>
        <dbReference type="ARBA" id="ARBA00024033"/>
    </source>
</evidence>
<dbReference type="Proteomes" id="UP000619033">
    <property type="component" value="Unassembled WGS sequence"/>
</dbReference>
<dbReference type="InterPro" id="IPR018584">
    <property type="entry name" value="GT87"/>
</dbReference>
<keyword evidence="2" id="KW-1003">Cell membrane</keyword>
<keyword evidence="3" id="KW-0808">Transferase</keyword>
<comment type="subcellular location">
    <subcellularLocation>
        <location evidence="1">Cell membrane</location>
        <topology evidence="1">Multi-pass membrane protein</topology>
    </subcellularLocation>
</comment>
<keyword evidence="10" id="KW-1185">Reference proteome</keyword>
<evidence type="ECO:0000256" key="6">
    <source>
        <dbReference type="ARBA" id="ARBA00023136"/>
    </source>
</evidence>
<evidence type="ECO:0000256" key="3">
    <source>
        <dbReference type="ARBA" id="ARBA00022679"/>
    </source>
</evidence>
<comment type="similarity">
    <text evidence="7">Belongs to the glycosyltransferase 87 family.</text>
</comment>
<keyword evidence="6 8" id="KW-0472">Membrane</keyword>